<proteinExistence type="predicted"/>
<organism evidence="1 2">
    <name type="scientific">Popillia japonica</name>
    <name type="common">Japanese beetle</name>
    <dbReference type="NCBI Taxonomy" id="7064"/>
    <lineage>
        <taxon>Eukaryota</taxon>
        <taxon>Metazoa</taxon>
        <taxon>Ecdysozoa</taxon>
        <taxon>Arthropoda</taxon>
        <taxon>Hexapoda</taxon>
        <taxon>Insecta</taxon>
        <taxon>Pterygota</taxon>
        <taxon>Neoptera</taxon>
        <taxon>Endopterygota</taxon>
        <taxon>Coleoptera</taxon>
        <taxon>Polyphaga</taxon>
        <taxon>Scarabaeiformia</taxon>
        <taxon>Scarabaeidae</taxon>
        <taxon>Rutelinae</taxon>
        <taxon>Popillia</taxon>
    </lineage>
</organism>
<dbReference type="EMBL" id="JASPKY010000973">
    <property type="protein sequence ID" value="KAK9679810.1"/>
    <property type="molecule type" value="Genomic_DNA"/>
</dbReference>
<name>A0AAW1HT23_POPJA</name>
<protein>
    <submittedName>
        <fullName evidence="1">Uncharacterized protein</fullName>
    </submittedName>
</protein>
<evidence type="ECO:0000313" key="1">
    <source>
        <dbReference type="EMBL" id="KAK9679810.1"/>
    </source>
</evidence>
<reference evidence="1 2" key="1">
    <citation type="journal article" date="2024" name="BMC Genomics">
        <title>De novo assembly and annotation of Popillia japonica's genome with initial clues to its potential as an invasive pest.</title>
        <authorList>
            <person name="Cucini C."/>
            <person name="Boschi S."/>
            <person name="Funari R."/>
            <person name="Cardaioli E."/>
            <person name="Iannotti N."/>
            <person name="Marturano G."/>
            <person name="Paoli F."/>
            <person name="Bruttini M."/>
            <person name="Carapelli A."/>
            <person name="Frati F."/>
            <person name="Nardi F."/>
        </authorList>
    </citation>
    <scope>NUCLEOTIDE SEQUENCE [LARGE SCALE GENOMIC DNA]</scope>
    <source>
        <strain evidence="1">DMR45628</strain>
    </source>
</reference>
<evidence type="ECO:0000313" key="2">
    <source>
        <dbReference type="Proteomes" id="UP001458880"/>
    </source>
</evidence>
<dbReference type="Proteomes" id="UP001458880">
    <property type="component" value="Unassembled WGS sequence"/>
</dbReference>
<accession>A0AAW1HT23</accession>
<dbReference type="AlphaFoldDB" id="A0AAW1HT23"/>
<keyword evidence="2" id="KW-1185">Reference proteome</keyword>
<feature type="non-terminal residue" evidence="1">
    <location>
        <position position="173"/>
    </location>
</feature>
<comment type="caution">
    <text evidence="1">The sequence shown here is derived from an EMBL/GenBank/DDBJ whole genome shotgun (WGS) entry which is preliminary data.</text>
</comment>
<sequence length="173" mass="19725">MKSVSDKTHPPANVTVAIPDVDKPRDNVTVPIPDVDKPKGSFRNVIAVILLKTDDNMYQLGTREGIINHLYARSEFDICKQKFIDTREGIINHLYARSEFDICKQKFIDIAEVTQNKSVLDKPKGSFRNVIAVILLKTDDNMYQLGTREGIINHLYARSEFDICKQKFIDIAE</sequence>
<gene>
    <name evidence="1" type="ORF">QE152_g39697</name>
</gene>